<evidence type="ECO:0000313" key="2">
    <source>
        <dbReference type="Proteomes" id="UP000237631"/>
    </source>
</evidence>
<reference evidence="2" key="1">
    <citation type="journal article" date="2017" name="bioRxiv">
        <title>Conservation of a gene cluster reveals novel cercosporin biosynthetic mechanisms and extends production to the genus Colletotrichum.</title>
        <authorList>
            <person name="de Jonge R."/>
            <person name="Ebert M.K."/>
            <person name="Huitt-Roehl C.R."/>
            <person name="Pal P."/>
            <person name="Suttle J.C."/>
            <person name="Spanner R.E."/>
            <person name="Neubauer J.D."/>
            <person name="Jurick W.M.II."/>
            <person name="Stott K.A."/>
            <person name="Secor G.A."/>
            <person name="Thomma B.P.H.J."/>
            <person name="Van de Peer Y."/>
            <person name="Townsend C.A."/>
            <person name="Bolton M.D."/>
        </authorList>
    </citation>
    <scope>NUCLEOTIDE SEQUENCE [LARGE SCALE GENOMIC DNA]</scope>
    <source>
        <strain evidence="2">CBS538.71</strain>
    </source>
</reference>
<protein>
    <submittedName>
        <fullName evidence="1">Uncharacterized protein</fullName>
    </submittedName>
</protein>
<keyword evidence="2" id="KW-1185">Reference proteome</keyword>
<name>A0A2S6CJ14_9PEZI</name>
<evidence type="ECO:0000313" key="1">
    <source>
        <dbReference type="EMBL" id="PPJ59708.1"/>
    </source>
</evidence>
<accession>A0A2S6CJ14</accession>
<sequence length="261" mass="30316">MQLDTIRDDVMYWLEPMDALNLRLTCRSMIPTEDMPRYTSVFKYIIPNRGWLCRKMKEGYNLTIISEGLKKMMQRKACITSEHPIIDAFLVVTRNERLIACTEDFLPTHLFAMAANDGTESIHHGQKDHVTDTTRTLSLRRFGLKINLTCRTAWFNHTIIICPNIKAAFRGIKTGMSPDSYDTAYAHMNFGTCQIQRPVSDRCSFEGIKARTKTLFTTVITREDSWLPFIFRFDMPQGMGHEYTLLVAEYGADVIYRFKRR</sequence>
<gene>
    <name evidence="1" type="ORF">CBER1_10551</name>
</gene>
<organism evidence="1 2">
    <name type="scientific">Cercospora berteroae</name>
    <dbReference type="NCBI Taxonomy" id="357750"/>
    <lineage>
        <taxon>Eukaryota</taxon>
        <taxon>Fungi</taxon>
        <taxon>Dikarya</taxon>
        <taxon>Ascomycota</taxon>
        <taxon>Pezizomycotina</taxon>
        <taxon>Dothideomycetes</taxon>
        <taxon>Dothideomycetidae</taxon>
        <taxon>Mycosphaerellales</taxon>
        <taxon>Mycosphaerellaceae</taxon>
        <taxon>Cercospora</taxon>
    </lineage>
</organism>
<dbReference type="EMBL" id="PNEN01000362">
    <property type="protein sequence ID" value="PPJ59708.1"/>
    <property type="molecule type" value="Genomic_DNA"/>
</dbReference>
<proteinExistence type="predicted"/>
<dbReference type="OrthoDB" id="3817216at2759"/>
<dbReference type="Proteomes" id="UP000237631">
    <property type="component" value="Unassembled WGS sequence"/>
</dbReference>
<dbReference type="AlphaFoldDB" id="A0A2S6CJ14"/>
<comment type="caution">
    <text evidence="1">The sequence shown here is derived from an EMBL/GenBank/DDBJ whole genome shotgun (WGS) entry which is preliminary data.</text>
</comment>